<dbReference type="AlphaFoldDB" id="A0A9D1PF68"/>
<feature type="transmembrane region" description="Helical" evidence="1">
    <location>
        <begin position="6"/>
        <end position="24"/>
    </location>
</feature>
<dbReference type="Proteomes" id="UP000886814">
    <property type="component" value="Unassembled WGS sequence"/>
</dbReference>
<protein>
    <submittedName>
        <fullName evidence="2">Uncharacterized protein</fullName>
    </submittedName>
</protein>
<keyword evidence="1" id="KW-1133">Transmembrane helix</keyword>
<name>A0A9D1PF68_9FIRM</name>
<gene>
    <name evidence="2" type="ORF">H9747_14180</name>
</gene>
<dbReference type="EMBL" id="DXIQ01000099">
    <property type="protein sequence ID" value="HIV40117.1"/>
    <property type="molecule type" value="Genomic_DNA"/>
</dbReference>
<evidence type="ECO:0000313" key="2">
    <source>
        <dbReference type="EMBL" id="HIV40117.1"/>
    </source>
</evidence>
<comment type="caution">
    <text evidence="2">The sequence shown here is derived from an EMBL/GenBank/DDBJ whole genome shotgun (WGS) entry which is preliminary data.</text>
</comment>
<reference evidence="2" key="1">
    <citation type="journal article" date="2021" name="PeerJ">
        <title>Extensive microbial diversity within the chicken gut microbiome revealed by metagenomics and culture.</title>
        <authorList>
            <person name="Gilroy R."/>
            <person name="Ravi A."/>
            <person name="Getino M."/>
            <person name="Pursley I."/>
            <person name="Horton D.L."/>
            <person name="Alikhan N.F."/>
            <person name="Baker D."/>
            <person name="Gharbi K."/>
            <person name="Hall N."/>
            <person name="Watson M."/>
            <person name="Adriaenssens E.M."/>
            <person name="Foster-Nyarko E."/>
            <person name="Jarju S."/>
            <person name="Secka A."/>
            <person name="Antonio M."/>
            <person name="Oren A."/>
            <person name="Chaudhuri R.R."/>
            <person name="La Ragione R."/>
            <person name="Hildebrand F."/>
            <person name="Pallen M.J."/>
        </authorList>
    </citation>
    <scope>NUCLEOTIDE SEQUENCE</scope>
    <source>
        <strain evidence="2">CHK195-9823</strain>
    </source>
</reference>
<evidence type="ECO:0000256" key="1">
    <source>
        <dbReference type="SAM" id="Phobius"/>
    </source>
</evidence>
<organism evidence="2 3">
    <name type="scientific">Candidatus Blautia stercorigallinarum</name>
    <dbReference type="NCBI Taxonomy" id="2838501"/>
    <lineage>
        <taxon>Bacteria</taxon>
        <taxon>Bacillati</taxon>
        <taxon>Bacillota</taxon>
        <taxon>Clostridia</taxon>
        <taxon>Lachnospirales</taxon>
        <taxon>Lachnospiraceae</taxon>
        <taxon>Blautia</taxon>
    </lineage>
</organism>
<keyword evidence="1" id="KW-0812">Transmembrane</keyword>
<accession>A0A9D1PF68</accession>
<proteinExistence type="predicted"/>
<evidence type="ECO:0000313" key="3">
    <source>
        <dbReference type="Proteomes" id="UP000886814"/>
    </source>
</evidence>
<reference evidence="2" key="2">
    <citation type="submission" date="2021-04" db="EMBL/GenBank/DDBJ databases">
        <authorList>
            <person name="Gilroy R."/>
        </authorList>
    </citation>
    <scope>NUCLEOTIDE SEQUENCE</scope>
    <source>
        <strain evidence="2">CHK195-9823</strain>
    </source>
</reference>
<keyword evidence="1" id="KW-0472">Membrane</keyword>
<sequence>MIKGVIIVALIIFLLFIYSLVVTAKRADRDMAKLFEDNTPSGNEESR</sequence>